<dbReference type="PROSITE" id="PS51257">
    <property type="entry name" value="PROKAR_LIPOPROTEIN"/>
    <property type="match status" value="1"/>
</dbReference>
<dbReference type="KEGG" id="strg:SRT_18580"/>
<keyword evidence="3" id="KW-1185">Reference proteome</keyword>
<evidence type="ECO:0000313" key="3">
    <source>
        <dbReference type="Proteomes" id="UP000217758"/>
    </source>
</evidence>
<accession>A0A1L7LLS7</accession>
<evidence type="ECO:0008006" key="4">
    <source>
        <dbReference type="Google" id="ProtNLM"/>
    </source>
</evidence>
<dbReference type="EMBL" id="AP014612">
    <property type="protein sequence ID" value="BAQ25119.1"/>
    <property type="molecule type" value="Genomic_DNA"/>
</dbReference>
<feature type="signal peptide" evidence="1">
    <location>
        <begin position="1"/>
        <end position="20"/>
    </location>
</feature>
<dbReference type="RefSeq" id="WP_128833857.1">
    <property type="nucleotide sequence ID" value="NZ_AP014612.1"/>
</dbReference>
<organism evidence="2 3">
    <name type="scientific">Streptococcus troglodytae</name>
    <dbReference type="NCBI Taxonomy" id="1111760"/>
    <lineage>
        <taxon>Bacteria</taxon>
        <taxon>Bacillati</taxon>
        <taxon>Bacillota</taxon>
        <taxon>Bacilli</taxon>
        <taxon>Lactobacillales</taxon>
        <taxon>Streptococcaceae</taxon>
        <taxon>Streptococcus</taxon>
    </lineage>
</organism>
<proteinExistence type="predicted"/>
<protein>
    <recommendedName>
        <fullName evidence="4">Lipoprotein</fullName>
    </recommendedName>
</protein>
<name>A0A1L7LLS7_9STRE</name>
<dbReference type="AlphaFoldDB" id="A0A1L7LLS7"/>
<evidence type="ECO:0000313" key="2">
    <source>
        <dbReference type="EMBL" id="BAQ25119.1"/>
    </source>
</evidence>
<dbReference type="InterPro" id="IPR046720">
    <property type="entry name" value="DUF6612"/>
</dbReference>
<reference evidence="2 3" key="1">
    <citation type="journal article" date="2016" name="Microbiol. Immunol.">
        <title>Complete genome sequence of Streptococcus troglodytae TKU31 isolated from the oral cavity of a chimpanzee (Pan troglodytes).</title>
        <authorList>
            <person name="Okamoto M."/>
            <person name="Naito M."/>
            <person name="Miyanohara M."/>
            <person name="Imai S."/>
            <person name="Nomura Y."/>
            <person name="Saito W."/>
            <person name="Momoi Y."/>
            <person name="Takada K."/>
            <person name="Miyabe-Nishiwaki T."/>
            <person name="Tomonaga M."/>
            <person name="Hanada N."/>
        </authorList>
    </citation>
    <scope>NUCLEOTIDE SEQUENCE [LARGE SCALE GENOMIC DNA]</scope>
    <source>
        <strain evidence="3">TKU 31</strain>
    </source>
</reference>
<gene>
    <name evidence="2" type="ORF">SRT_18580</name>
</gene>
<sequence length="257" mass="29416">MKRKFIILIGLFVSLLIVTACDLQNVNQSVKKAQQAVNKRDDKMTVSDFFKKVKRANRSVETVHFDMTTDVESRTRKHQTMTADIGYDSYAASINRANIIIEETTNGVDSYQELVGNQNSSQSRTSKDGNWTKSNSAGSYRVYPSYFNFLKVLYTMKDDLVLKQSGNVYRLSLRSQNVDIVSLFQEELNLYLRGVSQSELKKRFEVTFDKKTFHLKTFKLSLSYTGSRGQLDMMVKGEFSKWNKLSDSQFSVSDSDA</sequence>
<evidence type="ECO:0000256" key="1">
    <source>
        <dbReference type="SAM" id="SignalP"/>
    </source>
</evidence>
<dbReference type="Pfam" id="PF20316">
    <property type="entry name" value="DUF6612"/>
    <property type="match status" value="1"/>
</dbReference>
<feature type="chain" id="PRO_5039472346" description="Lipoprotein" evidence="1">
    <location>
        <begin position="21"/>
        <end position="257"/>
    </location>
</feature>
<dbReference type="Proteomes" id="UP000217758">
    <property type="component" value="Chromosome"/>
</dbReference>
<keyword evidence="1" id="KW-0732">Signal</keyword>